<proteinExistence type="predicted"/>
<accession>J9GJR1</accession>
<dbReference type="InterPro" id="IPR029058">
    <property type="entry name" value="AB_hydrolase_fold"/>
</dbReference>
<dbReference type="InterPro" id="IPR008886">
    <property type="entry name" value="UPF0227/Esterase_YqiA"/>
</dbReference>
<dbReference type="ESTHER" id="9zzzz-j9gjr1">
    <property type="family name" value="abh_upf00227"/>
</dbReference>
<evidence type="ECO:0000313" key="1">
    <source>
        <dbReference type="EMBL" id="EJW99849.1"/>
    </source>
</evidence>
<dbReference type="AlphaFoldDB" id="J9GJR1"/>
<dbReference type="SUPFAM" id="SSF53474">
    <property type="entry name" value="alpha/beta-Hydrolases"/>
    <property type="match status" value="1"/>
</dbReference>
<reference evidence="1" key="1">
    <citation type="journal article" date="2012" name="PLoS ONE">
        <title>Gene sets for utilization of primary and secondary nutrition supplies in the distal gut of endangered iberian lynx.</title>
        <authorList>
            <person name="Alcaide M."/>
            <person name="Messina E."/>
            <person name="Richter M."/>
            <person name="Bargiela R."/>
            <person name="Peplies J."/>
            <person name="Huws S.A."/>
            <person name="Newbold C.J."/>
            <person name="Golyshin P.N."/>
            <person name="Simon M.A."/>
            <person name="Lopez G."/>
            <person name="Yakimov M.M."/>
            <person name="Ferrer M."/>
        </authorList>
    </citation>
    <scope>NUCLEOTIDE SEQUENCE</scope>
</reference>
<dbReference type="Gene3D" id="3.40.50.1820">
    <property type="entry name" value="alpha/beta hydrolase"/>
    <property type="match status" value="1"/>
</dbReference>
<sequence>MKTTFRVLFFHGFFASGNCALTHALREALEPLALVDAPDLPLHPQEALQMIREYCQKEQPDLLVGNSCGSFLAQIIAKETGIPALLGNPHLDMPSFLKEHLGIQTYKTPRKDGRQEMLIDQTLVDEFAALVATQFDGCRPEGRDRVWGLFGENDTVAHYESVFLEHYPTVYHFPGGHAPTVEEVKEWYAPLAEKMLQTFSKASL</sequence>
<comment type="caution">
    <text evidence="1">The sequence shown here is derived from an EMBL/GenBank/DDBJ whole genome shotgun (WGS) entry which is preliminary data.</text>
</comment>
<organism evidence="1">
    <name type="scientific">gut metagenome</name>
    <dbReference type="NCBI Taxonomy" id="749906"/>
    <lineage>
        <taxon>unclassified sequences</taxon>
        <taxon>metagenomes</taxon>
        <taxon>organismal metagenomes</taxon>
    </lineage>
</organism>
<dbReference type="EMBL" id="AMCI01003632">
    <property type="protein sequence ID" value="EJW99849.1"/>
    <property type="molecule type" value="Genomic_DNA"/>
</dbReference>
<protein>
    <submittedName>
        <fullName evidence="1">Protein belonging to Uncharacterized protein family UPF0227</fullName>
    </submittedName>
</protein>
<name>J9GJR1_9ZZZZ</name>
<dbReference type="Pfam" id="PF05728">
    <property type="entry name" value="UPF0227"/>
    <property type="match status" value="1"/>
</dbReference>
<gene>
    <name evidence="1" type="ORF">EVA_12040</name>
</gene>
<dbReference type="PANTHER" id="PTHR35602">
    <property type="entry name" value="ESTERASE YQIA-RELATED"/>
    <property type="match status" value="1"/>
</dbReference>
<dbReference type="PANTHER" id="PTHR35602:SF3">
    <property type="entry name" value="ESTERASE YQIA"/>
    <property type="match status" value="1"/>
</dbReference>